<dbReference type="InterPro" id="IPR007371">
    <property type="entry name" value="TPK_catalytic"/>
</dbReference>
<evidence type="ECO:0000313" key="8">
    <source>
        <dbReference type="EMBL" id="HIX46684.1"/>
    </source>
</evidence>
<organism evidence="8 9">
    <name type="scientific">Candidatus Borkfalkia faecigallinarum</name>
    <dbReference type="NCBI Taxonomy" id="2838509"/>
    <lineage>
        <taxon>Bacteria</taxon>
        <taxon>Bacillati</taxon>
        <taxon>Bacillota</taxon>
        <taxon>Clostridia</taxon>
        <taxon>Christensenellales</taxon>
        <taxon>Christensenellaceae</taxon>
        <taxon>Candidatus Borkfalkia</taxon>
    </lineage>
</organism>
<keyword evidence="2" id="KW-0547">Nucleotide-binding</keyword>
<dbReference type="Pfam" id="PF04263">
    <property type="entry name" value="TPK_catalytic"/>
    <property type="match status" value="1"/>
</dbReference>
<evidence type="ECO:0000256" key="6">
    <source>
        <dbReference type="SAM" id="MobiDB-lite"/>
    </source>
</evidence>
<evidence type="ECO:0000256" key="2">
    <source>
        <dbReference type="ARBA" id="ARBA00022741"/>
    </source>
</evidence>
<dbReference type="InterPro" id="IPR036759">
    <property type="entry name" value="TPK_catalytic_sf"/>
</dbReference>
<dbReference type="CDD" id="cd07995">
    <property type="entry name" value="TPK"/>
    <property type="match status" value="1"/>
</dbReference>
<evidence type="ECO:0000256" key="4">
    <source>
        <dbReference type="ARBA" id="ARBA00022840"/>
    </source>
</evidence>
<dbReference type="GO" id="GO:0004788">
    <property type="term" value="F:thiamine diphosphokinase activity"/>
    <property type="evidence" value="ECO:0007669"/>
    <property type="project" value="UniProtKB-UniRule"/>
</dbReference>
<evidence type="ECO:0000256" key="3">
    <source>
        <dbReference type="ARBA" id="ARBA00022777"/>
    </source>
</evidence>
<feature type="region of interest" description="Disordered" evidence="6">
    <location>
        <begin position="1"/>
        <end position="24"/>
    </location>
</feature>
<dbReference type="GO" id="GO:0005524">
    <property type="term" value="F:ATP binding"/>
    <property type="evidence" value="ECO:0007669"/>
    <property type="project" value="UniProtKB-KW"/>
</dbReference>
<dbReference type="InterPro" id="IPR006282">
    <property type="entry name" value="Thi_PPkinase"/>
</dbReference>
<dbReference type="GO" id="GO:0006772">
    <property type="term" value="P:thiamine metabolic process"/>
    <property type="evidence" value="ECO:0007669"/>
    <property type="project" value="UniProtKB-UniRule"/>
</dbReference>
<dbReference type="Gene3D" id="3.40.50.10240">
    <property type="entry name" value="Thiamin pyrophosphokinase, catalytic domain"/>
    <property type="match status" value="1"/>
</dbReference>
<keyword evidence="3" id="KW-0418">Kinase</keyword>
<dbReference type="Pfam" id="PF04265">
    <property type="entry name" value="TPK_B1_binding"/>
    <property type="match status" value="1"/>
</dbReference>
<accession>A0A9D1VTS0</accession>
<dbReference type="NCBIfam" id="TIGR01378">
    <property type="entry name" value="thi_PPkinase"/>
    <property type="match status" value="1"/>
</dbReference>
<reference evidence="8" key="1">
    <citation type="journal article" date="2021" name="PeerJ">
        <title>Extensive microbial diversity within the chicken gut microbiome revealed by metagenomics and culture.</title>
        <authorList>
            <person name="Gilroy R."/>
            <person name="Ravi A."/>
            <person name="Getino M."/>
            <person name="Pursley I."/>
            <person name="Horton D.L."/>
            <person name="Alikhan N.F."/>
            <person name="Baker D."/>
            <person name="Gharbi K."/>
            <person name="Hall N."/>
            <person name="Watson M."/>
            <person name="Adriaenssens E.M."/>
            <person name="Foster-Nyarko E."/>
            <person name="Jarju S."/>
            <person name="Secka A."/>
            <person name="Antonio M."/>
            <person name="Oren A."/>
            <person name="Chaudhuri R.R."/>
            <person name="La Ragione R."/>
            <person name="Hildebrand F."/>
            <person name="Pallen M.J."/>
        </authorList>
    </citation>
    <scope>NUCLEOTIDE SEQUENCE</scope>
    <source>
        <strain evidence="8">26628</strain>
    </source>
</reference>
<dbReference type="InterPro" id="IPR053149">
    <property type="entry name" value="TPK"/>
</dbReference>
<dbReference type="GO" id="GO:0030975">
    <property type="term" value="F:thiamine binding"/>
    <property type="evidence" value="ECO:0007669"/>
    <property type="project" value="InterPro"/>
</dbReference>
<dbReference type="Proteomes" id="UP000824249">
    <property type="component" value="Unassembled WGS sequence"/>
</dbReference>
<dbReference type="EMBL" id="DXFD01000052">
    <property type="protein sequence ID" value="HIX46684.1"/>
    <property type="molecule type" value="Genomic_DNA"/>
</dbReference>
<keyword evidence="4" id="KW-0067">ATP-binding</keyword>
<evidence type="ECO:0000256" key="5">
    <source>
        <dbReference type="NCBIfam" id="TIGR01378"/>
    </source>
</evidence>
<sequence length="227" mass="24689">MKPDARGEEKARIKPDARGEETPRAERGVIFLNGEPYRGAMDCAGAFTVCCDGALRWAEGRAHIDVKAGDFDSLGFVPEGALTYPAEKNFTDGEIALELLLGRGCTRIDIYGAGGGREDHLFGNLQLLLAGFRRGAFTVMHTNYVDAYCARGQVCWRGLRGRTLSLAPAGERAHIIESEGLKYPLCDLTLRAGSCRGISNVIAADEARILCDAGTLFVFEVREEATW</sequence>
<evidence type="ECO:0000256" key="1">
    <source>
        <dbReference type="ARBA" id="ARBA00022679"/>
    </source>
</evidence>
<keyword evidence="1 8" id="KW-0808">Transferase</keyword>
<dbReference type="PANTHER" id="PTHR41299">
    <property type="entry name" value="THIAMINE PYROPHOSPHOKINASE"/>
    <property type="match status" value="1"/>
</dbReference>
<dbReference type="GO" id="GO:0016301">
    <property type="term" value="F:kinase activity"/>
    <property type="evidence" value="ECO:0007669"/>
    <property type="project" value="UniProtKB-KW"/>
</dbReference>
<gene>
    <name evidence="8" type="ORF">H9737_03225</name>
</gene>
<protein>
    <recommendedName>
        <fullName evidence="5">Thiamine diphosphokinase</fullName>
        <ecNumber evidence="5">2.7.6.2</ecNumber>
    </recommendedName>
</protein>
<dbReference type="EC" id="2.7.6.2" evidence="5"/>
<comment type="caution">
    <text evidence="8">The sequence shown here is derived from an EMBL/GenBank/DDBJ whole genome shotgun (WGS) entry which is preliminary data.</text>
</comment>
<evidence type="ECO:0000259" key="7">
    <source>
        <dbReference type="SMART" id="SM00983"/>
    </source>
</evidence>
<dbReference type="SUPFAM" id="SSF63999">
    <property type="entry name" value="Thiamin pyrophosphokinase, catalytic domain"/>
    <property type="match status" value="1"/>
</dbReference>
<proteinExistence type="predicted"/>
<dbReference type="PANTHER" id="PTHR41299:SF1">
    <property type="entry name" value="THIAMINE PYROPHOSPHOKINASE"/>
    <property type="match status" value="1"/>
</dbReference>
<dbReference type="SUPFAM" id="SSF63862">
    <property type="entry name" value="Thiamin pyrophosphokinase, substrate-binding domain"/>
    <property type="match status" value="1"/>
</dbReference>
<dbReference type="InterPro" id="IPR036371">
    <property type="entry name" value="TPK_B1-bd_sf"/>
</dbReference>
<dbReference type="SMART" id="SM00983">
    <property type="entry name" value="TPK_B1_binding"/>
    <property type="match status" value="1"/>
</dbReference>
<dbReference type="AlphaFoldDB" id="A0A9D1VTS0"/>
<reference evidence="8" key="2">
    <citation type="submission" date="2021-04" db="EMBL/GenBank/DDBJ databases">
        <authorList>
            <person name="Gilroy R."/>
        </authorList>
    </citation>
    <scope>NUCLEOTIDE SEQUENCE</scope>
    <source>
        <strain evidence="8">26628</strain>
    </source>
</reference>
<name>A0A9D1VTS0_9FIRM</name>
<dbReference type="InterPro" id="IPR007373">
    <property type="entry name" value="Thiamin_PyroPKinase_B1-bd"/>
</dbReference>
<feature type="domain" description="Thiamin pyrophosphokinase thiamin-binding" evidence="7">
    <location>
        <begin position="158"/>
        <end position="217"/>
    </location>
</feature>
<dbReference type="GO" id="GO:0009229">
    <property type="term" value="P:thiamine diphosphate biosynthetic process"/>
    <property type="evidence" value="ECO:0007669"/>
    <property type="project" value="InterPro"/>
</dbReference>
<evidence type="ECO:0000313" key="9">
    <source>
        <dbReference type="Proteomes" id="UP000824249"/>
    </source>
</evidence>